<organism evidence="2 3">
    <name type="scientific">Elysia crispata</name>
    <name type="common">lettuce slug</name>
    <dbReference type="NCBI Taxonomy" id="231223"/>
    <lineage>
        <taxon>Eukaryota</taxon>
        <taxon>Metazoa</taxon>
        <taxon>Spiralia</taxon>
        <taxon>Lophotrochozoa</taxon>
        <taxon>Mollusca</taxon>
        <taxon>Gastropoda</taxon>
        <taxon>Heterobranchia</taxon>
        <taxon>Euthyneura</taxon>
        <taxon>Panpulmonata</taxon>
        <taxon>Sacoglossa</taxon>
        <taxon>Placobranchoidea</taxon>
        <taxon>Plakobranchidae</taxon>
        <taxon>Elysia</taxon>
    </lineage>
</organism>
<accession>A0AAE0YUB9</accession>
<name>A0AAE0YUB9_9GAST</name>
<comment type="caution">
    <text evidence="2">The sequence shown here is derived from an EMBL/GenBank/DDBJ whole genome shotgun (WGS) entry which is preliminary data.</text>
</comment>
<dbReference type="Proteomes" id="UP001283361">
    <property type="component" value="Unassembled WGS sequence"/>
</dbReference>
<dbReference type="EMBL" id="JAWDGP010005399">
    <property type="protein sequence ID" value="KAK3757218.1"/>
    <property type="molecule type" value="Genomic_DNA"/>
</dbReference>
<evidence type="ECO:0000313" key="2">
    <source>
        <dbReference type="EMBL" id="KAK3757218.1"/>
    </source>
</evidence>
<keyword evidence="3" id="KW-1185">Reference proteome</keyword>
<feature type="region of interest" description="Disordered" evidence="1">
    <location>
        <begin position="113"/>
        <end position="139"/>
    </location>
</feature>
<sequence>MGGVARRRKYTGGVGRANGCWWKISRPHGVTGSSRNMKRLKSFLPLKELNSASGELYEGIIKNQLKTTLIVWASNGDTRGENGASNTKCDLIQENQNHSNLETHSYQERVNKNGSRWTTPLGRMEPSDSGPSNLESSCG</sequence>
<evidence type="ECO:0000313" key="3">
    <source>
        <dbReference type="Proteomes" id="UP001283361"/>
    </source>
</evidence>
<reference evidence="2" key="1">
    <citation type="journal article" date="2023" name="G3 (Bethesda)">
        <title>A reference genome for the long-term kleptoplast-retaining sea slug Elysia crispata morphotype clarki.</title>
        <authorList>
            <person name="Eastman K.E."/>
            <person name="Pendleton A.L."/>
            <person name="Shaikh M.A."/>
            <person name="Suttiyut T."/>
            <person name="Ogas R."/>
            <person name="Tomko P."/>
            <person name="Gavelis G."/>
            <person name="Widhalm J.R."/>
            <person name="Wisecaver J.H."/>
        </authorList>
    </citation>
    <scope>NUCLEOTIDE SEQUENCE</scope>
    <source>
        <strain evidence="2">ECLA1</strain>
    </source>
</reference>
<feature type="compositionally biased region" description="Polar residues" evidence="1">
    <location>
        <begin position="129"/>
        <end position="139"/>
    </location>
</feature>
<protein>
    <submittedName>
        <fullName evidence="2">Uncharacterized protein</fullName>
    </submittedName>
</protein>
<proteinExistence type="predicted"/>
<gene>
    <name evidence="2" type="ORF">RRG08_047409</name>
</gene>
<evidence type="ECO:0000256" key="1">
    <source>
        <dbReference type="SAM" id="MobiDB-lite"/>
    </source>
</evidence>
<dbReference type="AlphaFoldDB" id="A0AAE0YUB9"/>